<evidence type="ECO:0000313" key="1">
    <source>
        <dbReference type="EMBL" id="GBF79402.1"/>
    </source>
</evidence>
<keyword evidence="2" id="KW-1185">Reference proteome</keyword>
<evidence type="ECO:0000313" key="2">
    <source>
        <dbReference type="Proteomes" id="UP000287247"/>
    </source>
</evidence>
<accession>A0A401IDS7</accession>
<dbReference type="Gene3D" id="1.10.150.280">
    <property type="entry name" value="AF1531-like domain"/>
    <property type="match status" value="1"/>
</dbReference>
<sequence>MTFSAWTKKLNPQRQAIRQRILNDPYYRFCSLEEIEIAAELGVKIEVNQATIDDWLRLPGISIHQARTLVNLVRIGVELLCIEDVAAALSISVQPLNPLVPLLSFCYYDPDSLLTPQRINPNTATIEQLESIFLIDIILAQKIVNNRQENGNYKNLVDFQKRLTLDGQIIAQLMHYLQF</sequence>
<dbReference type="GO" id="GO:0015627">
    <property type="term" value="C:type II protein secretion system complex"/>
    <property type="evidence" value="ECO:0007669"/>
    <property type="project" value="TreeGrafter"/>
</dbReference>
<reference evidence="2" key="1">
    <citation type="submission" date="2017-05" db="EMBL/GenBank/DDBJ databases">
        <title>Physiological properties and genetic analysis related to exopolysaccharide production of fresh-water unicellular cyanobacterium Aphanothece sacrum, Suizenji Nori, that has been cultured as a food source in Japan.</title>
        <authorList>
            <person name="Kanesaki Y."/>
            <person name="Yoshikawa S."/>
            <person name="Ohki K."/>
        </authorList>
    </citation>
    <scope>NUCLEOTIDE SEQUENCE [LARGE SCALE GENOMIC DNA]</scope>
    <source>
        <strain evidence="2">FPU1</strain>
    </source>
</reference>
<dbReference type="OrthoDB" id="510410at2"/>
<dbReference type="Pfam" id="PF12836">
    <property type="entry name" value="HHH_3"/>
    <property type="match status" value="1"/>
</dbReference>
<dbReference type="InterPro" id="IPR051675">
    <property type="entry name" value="Endo/Exo/Phosphatase_dom_1"/>
</dbReference>
<dbReference type="InterPro" id="IPR010994">
    <property type="entry name" value="RuvA_2-like"/>
</dbReference>
<name>A0A401IDS7_APHSA</name>
<dbReference type="PANTHER" id="PTHR21180">
    <property type="entry name" value="ENDONUCLEASE/EXONUCLEASE/PHOSPHATASE FAMILY DOMAIN-CONTAINING PROTEIN 1"/>
    <property type="match status" value="1"/>
</dbReference>
<dbReference type="Proteomes" id="UP000287247">
    <property type="component" value="Unassembled WGS sequence"/>
</dbReference>
<dbReference type="RefSeq" id="WP_124977490.1">
    <property type="nucleotide sequence ID" value="NZ_BDQK01000002.1"/>
</dbReference>
<proteinExistence type="predicted"/>
<comment type="caution">
    <text evidence="1">The sequence shown here is derived from an EMBL/GenBank/DDBJ whole genome shotgun (WGS) entry which is preliminary data.</text>
</comment>
<dbReference type="PANTHER" id="PTHR21180:SF32">
    <property type="entry name" value="ENDONUCLEASE_EXONUCLEASE_PHOSPHATASE FAMILY DOMAIN-CONTAINING PROTEIN 1"/>
    <property type="match status" value="1"/>
</dbReference>
<gene>
    <name evidence="1" type="ORF">AsFPU1_0797</name>
</gene>
<protein>
    <submittedName>
        <fullName evidence="1">DNA uptake protein</fullName>
    </submittedName>
</protein>
<dbReference type="GO" id="GO:0015628">
    <property type="term" value="P:protein secretion by the type II secretion system"/>
    <property type="evidence" value="ECO:0007669"/>
    <property type="project" value="TreeGrafter"/>
</dbReference>
<dbReference type="SUPFAM" id="SSF47781">
    <property type="entry name" value="RuvA domain 2-like"/>
    <property type="match status" value="2"/>
</dbReference>
<dbReference type="EMBL" id="BDQK01000002">
    <property type="protein sequence ID" value="GBF79402.1"/>
    <property type="molecule type" value="Genomic_DNA"/>
</dbReference>
<dbReference type="AlphaFoldDB" id="A0A401IDS7"/>
<organism evidence="1 2">
    <name type="scientific">Aphanothece sacrum FPU1</name>
    <dbReference type="NCBI Taxonomy" id="1920663"/>
    <lineage>
        <taxon>Bacteria</taxon>
        <taxon>Bacillati</taxon>
        <taxon>Cyanobacteriota</taxon>
        <taxon>Cyanophyceae</taxon>
        <taxon>Oscillatoriophycideae</taxon>
        <taxon>Chroococcales</taxon>
        <taxon>Aphanothecaceae</taxon>
        <taxon>Aphanothece</taxon>
    </lineage>
</organism>